<sequence>MQCSPANYGCRAVRDRGFGRSQCGGEARFAGCTLGGLTGHCGGSEHGRAEE</sequence>
<dbReference type="Proteomes" id="UP000184267">
    <property type="component" value="Unassembled WGS sequence"/>
</dbReference>
<dbReference type="EMBL" id="MNAD01000575">
    <property type="protein sequence ID" value="OJT11778.1"/>
    <property type="molecule type" value="Genomic_DNA"/>
</dbReference>
<reference evidence="1 2" key="1">
    <citation type="submission" date="2016-10" db="EMBL/GenBank/DDBJ databases">
        <title>Genome sequence of the basidiomycete white-rot fungus Trametes pubescens.</title>
        <authorList>
            <person name="Makela M.R."/>
            <person name="Granchi Z."/>
            <person name="Peng M."/>
            <person name="De Vries R.P."/>
            <person name="Grigoriev I."/>
            <person name="Riley R."/>
            <person name="Hilden K."/>
        </authorList>
    </citation>
    <scope>NUCLEOTIDE SEQUENCE [LARGE SCALE GENOMIC DNA]</scope>
    <source>
        <strain evidence="1 2">FBCC735</strain>
    </source>
</reference>
<dbReference type="AlphaFoldDB" id="A0A1M2VW33"/>
<keyword evidence="2" id="KW-1185">Reference proteome</keyword>
<name>A0A1M2VW33_TRAPU</name>
<gene>
    <name evidence="1" type="ORF">TRAPUB_11668</name>
</gene>
<protein>
    <submittedName>
        <fullName evidence="1">Uncharacterized protein</fullName>
    </submittedName>
</protein>
<accession>A0A1M2VW33</accession>
<evidence type="ECO:0000313" key="1">
    <source>
        <dbReference type="EMBL" id="OJT11778.1"/>
    </source>
</evidence>
<proteinExistence type="predicted"/>
<evidence type="ECO:0000313" key="2">
    <source>
        <dbReference type="Proteomes" id="UP000184267"/>
    </source>
</evidence>
<organism evidence="1 2">
    <name type="scientific">Trametes pubescens</name>
    <name type="common">White-rot fungus</name>
    <dbReference type="NCBI Taxonomy" id="154538"/>
    <lineage>
        <taxon>Eukaryota</taxon>
        <taxon>Fungi</taxon>
        <taxon>Dikarya</taxon>
        <taxon>Basidiomycota</taxon>
        <taxon>Agaricomycotina</taxon>
        <taxon>Agaricomycetes</taxon>
        <taxon>Polyporales</taxon>
        <taxon>Polyporaceae</taxon>
        <taxon>Trametes</taxon>
    </lineage>
</organism>
<comment type="caution">
    <text evidence="1">The sequence shown here is derived from an EMBL/GenBank/DDBJ whole genome shotgun (WGS) entry which is preliminary data.</text>
</comment>